<keyword evidence="1" id="KW-1133">Transmembrane helix</keyword>
<dbReference type="Proteomes" id="UP000298234">
    <property type="component" value="Unassembled WGS sequence"/>
</dbReference>
<proteinExistence type="predicted"/>
<name>A0AAX2RR50_BURCE</name>
<comment type="caution">
    <text evidence="2">The sequence shown here is derived from an EMBL/GenBank/DDBJ whole genome shotgun (WGS) entry which is preliminary data.</text>
</comment>
<evidence type="ECO:0000313" key="3">
    <source>
        <dbReference type="Proteomes" id="UP000298234"/>
    </source>
</evidence>
<gene>
    <name evidence="2" type="ORF">E3D37_16390</name>
</gene>
<keyword evidence="1" id="KW-0812">Transmembrane</keyword>
<evidence type="ECO:0000313" key="2">
    <source>
        <dbReference type="EMBL" id="TEU47582.1"/>
    </source>
</evidence>
<dbReference type="RefSeq" id="WP_134256314.1">
    <property type="nucleotide sequence ID" value="NZ_SNSG01000013.1"/>
</dbReference>
<sequence>MNRKLTAVVLVLAGVVVDVWWLYLRTPQVGSVCLSIQGAKATADGSPVVCVSGAWKQQN</sequence>
<accession>A0AAX2RR50</accession>
<dbReference type="AlphaFoldDB" id="A0AAX2RR50"/>
<protein>
    <submittedName>
        <fullName evidence="2">Uncharacterized protein</fullName>
    </submittedName>
</protein>
<dbReference type="EMBL" id="SNSQ01000016">
    <property type="protein sequence ID" value="TEU47582.1"/>
    <property type="molecule type" value="Genomic_DNA"/>
</dbReference>
<organism evidence="2 3">
    <name type="scientific">Burkholderia cepacia</name>
    <name type="common">Pseudomonas cepacia</name>
    <dbReference type="NCBI Taxonomy" id="292"/>
    <lineage>
        <taxon>Bacteria</taxon>
        <taxon>Pseudomonadati</taxon>
        <taxon>Pseudomonadota</taxon>
        <taxon>Betaproteobacteria</taxon>
        <taxon>Burkholderiales</taxon>
        <taxon>Burkholderiaceae</taxon>
        <taxon>Burkholderia</taxon>
        <taxon>Burkholderia cepacia complex</taxon>
    </lineage>
</organism>
<feature type="transmembrane region" description="Helical" evidence="1">
    <location>
        <begin position="7"/>
        <end position="24"/>
    </location>
</feature>
<evidence type="ECO:0000256" key="1">
    <source>
        <dbReference type="SAM" id="Phobius"/>
    </source>
</evidence>
<reference evidence="2 3" key="1">
    <citation type="submission" date="2019-03" db="EMBL/GenBank/DDBJ databases">
        <title>Burkholderia cepacia outbreak.</title>
        <authorList>
            <person name="Farzana R."/>
            <person name="Walsh T.R."/>
        </authorList>
    </citation>
    <scope>NUCLEOTIDE SEQUENCE [LARGE SCALE GENOMIC DNA]</scope>
    <source>
        <strain evidence="3">d13</strain>
    </source>
</reference>
<keyword evidence="1" id="KW-0472">Membrane</keyword>